<organism evidence="8 9">
    <name type="scientific">Microlunatus antarcticus</name>
    <dbReference type="NCBI Taxonomy" id="53388"/>
    <lineage>
        <taxon>Bacteria</taxon>
        <taxon>Bacillati</taxon>
        <taxon>Actinomycetota</taxon>
        <taxon>Actinomycetes</taxon>
        <taxon>Propionibacteriales</taxon>
        <taxon>Propionibacteriaceae</taxon>
        <taxon>Microlunatus</taxon>
    </lineage>
</organism>
<feature type="transmembrane region" description="Helical" evidence="7">
    <location>
        <begin position="29"/>
        <end position="47"/>
    </location>
</feature>
<feature type="transmembrane region" description="Helical" evidence="7">
    <location>
        <begin position="389"/>
        <end position="411"/>
    </location>
</feature>
<evidence type="ECO:0000256" key="5">
    <source>
        <dbReference type="ARBA" id="ARBA00022989"/>
    </source>
</evidence>
<evidence type="ECO:0000256" key="7">
    <source>
        <dbReference type="SAM" id="Phobius"/>
    </source>
</evidence>
<feature type="transmembrane region" description="Helical" evidence="7">
    <location>
        <begin position="364"/>
        <end position="383"/>
    </location>
</feature>
<feature type="transmembrane region" description="Helical" evidence="7">
    <location>
        <begin position="423"/>
        <end position="441"/>
    </location>
</feature>
<accession>A0A7W5P634</accession>
<evidence type="ECO:0000313" key="9">
    <source>
        <dbReference type="Proteomes" id="UP000565572"/>
    </source>
</evidence>
<feature type="transmembrane region" description="Helical" evidence="7">
    <location>
        <begin position="156"/>
        <end position="177"/>
    </location>
</feature>
<feature type="transmembrane region" description="Helical" evidence="7">
    <location>
        <begin position="213"/>
        <end position="237"/>
    </location>
</feature>
<evidence type="ECO:0000256" key="4">
    <source>
        <dbReference type="ARBA" id="ARBA00022692"/>
    </source>
</evidence>
<evidence type="ECO:0000256" key="1">
    <source>
        <dbReference type="ARBA" id="ARBA00004651"/>
    </source>
</evidence>
<gene>
    <name evidence="8" type="ORF">FHX39_001048</name>
</gene>
<keyword evidence="6 7" id="KW-0472">Membrane</keyword>
<feature type="transmembrane region" description="Helical" evidence="7">
    <location>
        <begin position="334"/>
        <end position="352"/>
    </location>
</feature>
<feature type="transmembrane region" description="Helical" evidence="7">
    <location>
        <begin position="89"/>
        <end position="112"/>
    </location>
</feature>
<dbReference type="AlphaFoldDB" id="A0A7W5P634"/>
<protein>
    <submittedName>
        <fullName evidence="8">PST family polysaccharide transporter</fullName>
    </submittedName>
</protein>
<reference evidence="8 9" key="1">
    <citation type="submission" date="2020-08" db="EMBL/GenBank/DDBJ databases">
        <title>Sequencing the genomes of 1000 actinobacteria strains.</title>
        <authorList>
            <person name="Klenk H.-P."/>
        </authorList>
    </citation>
    <scope>NUCLEOTIDE SEQUENCE [LARGE SCALE GENOMIC DNA]</scope>
    <source>
        <strain evidence="8 9">DSM 11053</strain>
    </source>
</reference>
<evidence type="ECO:0000256" key="3">
    <source>
        <dbReference type="ARBA" id="ARBA00022475"/>
    </source>
</evidence>
<dbReference type="Pfam" id="PF13440">
    <property type="entry name" value="Polysacc_synt_3"/>
    <property type="match status" value="1"/>
</dbReference>
<dbReference type="InterPro" id="IPR050833">
    <property type="entry name" value="Poly_Biosynth_Transport"/>
</dbReference>
<dbReference type="PANTHER" id="PTHR30250:SF10">
    <property type="entry name" value="LIPOPOLYSACCHARIDE BIOSYNTHESIS PROTEIN WZXC"/>
    <property type="match status" value="1"/>
</dbReference>
<dbReference type="GO" id="GO:0005886">
    <property type="term" value="C:plasma membrane"/>
    <property type="evidence" value="ECO:0007669"/>
    <property type="project" value="UniProtKB-SubCell"/>
</dbReference>
<comment type="subcellular location">
    <subcellularLocation>
        <location evidence="1">Cell membrane</location>
        <topology evidence="1">Multi-pass membrane protein</topology>
    </subcellularLocation>
</comment>
<feature type="transmembrane region" description="Helical" evidence="7">
    <location>
        <begin position="124"/>
        <end position="144"/>
    </location>
</feature>
<dbReference type="EMBL" id="JACHZG010000001">
    <property type="protein sequence ID" value="MBB3326104.1"/>
    <property type="molecule type" value="Genomic_DNA"/>
</dbReference>
<keyword evidence="9" id="KW-1185">Reference proteome</keyword>
<dbReference type="PANTHER" id="PTHR30250">
    <property type="entry name" value="PST FAMILY PREDICTED COLANIC ACID TRANSPORTER"/>
    <property type="match status" value="1"/>
</dbReference>
<feature type="transmembrane region" description="Helical" evidence="7">
    <location>
        <begin position="183"/>
        <end position="201"/>
    </location>
</feature>
<dbReference type="Proteomes" id="UP000565572">
    <property type="component" value="Unassembled WGS sequence"/>
</dbReference>
<feature type="transmembrane region" description="Helical" evidence="7">
    <location>
        <begin position="447"/>
        <end position="467"/>
    </location>
</feature>
<feature type="transmembrane region" description="Helical" evidence="7">
    <location>
        <begin position="249"/>
        <end position="273"/>
    </location>
</feature>
<proteinExistence type="inferred from homology"/>
<feature type="transmembrane region" description="Helical" evidence="7">
    <location>
        <begin position="53"/>
        <end position="77"/>
    </location>
</feature>
<keyword evidence="5 7" id="KW-1133">Transmembrane helix</keyword>
<keyword evidence="3" id="KW-1003">Cell membrane</keyword>
<comment type="similarity">
    <text evidence="2">Belongs to the polysaccharide synthase family.</text>
</comment>
<dbReference type="RefSeq" id="WP_198423267.1">
    <property type="nucleotide sequence ID" value="NZ_JACHZG010000001.1"/>
</dbReference>
<name>A0A7W5P634_9ACTN</name>
<keyword evidence="4 7" id="KW-0812">Transmembrane</keyword>
<evidence type="ECO:0000256" key="2">
    <source>
        <dbReference type="ARBA" id="ARBA00007430"/>
    </source>
</evidence>
<feature type="transmembrane region" description="Helical" evidence="7">
    <location>
        <begin position="294"/>
        <end position="314"/>
    </location>
</feature>
<sequence>MTTTAPAPSSGGLSSVASRALRWSFLNTVVSKLGTMAVGIVLARLLGPAEFGTFAVATVALTAILSFNELGVSLAIVRWAEDPDRIAPTVATLSVAMSALLTGSMVLLAPWFCAVMGSPSATPVVRLMALSVLLSGLVATPAALMQREFRQRERVVVDQIGIWLGAACSLGLALVGLGAMSLAVGRVVGAGASAIAFGRLCPQGFRLGLRRDALPALLSFGLPLAGTSILVFAVGYVDQLVAGSRLGATALGFYVLAFNLSSWPVFIFSLPLRSVGPALFARLRGDVPATRVEFRRLLGLLASASIPICALLAGAADPIVRLVYGSAWQPAAQALQLLGLGAAARIFGELAYDYLVINGRSRSLLAVQAVWLVVLVPALLVGSRDGLRGVATAQLVVMAVILPLYVALLRLHGLAVGDVLRPVAVPLTVGVVVFFGTGLVAASVPGALSACLVCGGVAAVGALPLLWRHRASLTGLARGGS</sequence>
<evidence type="ECO:0000256" key="6">
    <source>
        <dbReference type="ARBA" id="ARBA00023136"/>
    </source>
</evidence>
<comment type="caution">
    <text evidence="8">The sequence shown here is derived from an EMBL/GenBank/DDBJ whole genome shotgun (WGS) entry which is preliminary data.</text>
</comment>
<evidence type="ECO:0000313" key="8">
    <source>
        <dbReference type="EMBL" id="MBB3326104.1"/>
    </source>
</evidence>